<dbReference type="Pfam" id="PF01668">
    <property type="entry name" value="SmpB"/>
    <property type="match status" value="1"/>
</dbReference>
<sequence length="149" mass="17558">MEVIIENRKARFNYFIVQEFDAGIVLIGSEVKSLRQRKVSIAEAYVIERKMELWLYGLHISEYNHSGYRNHSPLRPRKLLLRKKQIYKIAGNLKTSGVTVVPLLLFFDDKGLAKVKIAMVKGKKLYDKREAIKARDWDREKNRAMRYDN</sequence>
<keyword evidence="1" id="KW-0963">Cytoplasm</keyword>
<proteinExistence type="inferred from homology"/>
<dbReference type="AlphaFoldDB" id="A0A9Q9BTI6"/>
<dbReference type="CDD" id="cd09294">
    <property type="entry name" value="SmpB"/>
    <property type="match status" value="1"/>
</dbReference>
<dbReference type="PANTHER" id="PTHR30308">
    <property type="entry name" value="TMRNA-BINDING COMPONENT OF TRANS-TRANSLATION TAGGING COMPLEX"/>
    <property type="match status" value="1"/>
</dbReference>
<dbReference type="RefSeq" id="WP_218194367.1">
    <property type="nucleotide sequence ID" value="NZ_CP054597.1"/>
</dbReference>
<evidence type="ECO:0000313" key="4">
    <source>
        <dbReference type="Proteomes" id="UP001059822"/>
    </source>
</evidence>
<dbReference type="NCBIfam" id="NF003843">
    <property type="entry name" value="PRK05422.1"/>
    <property type="match status" value="1"/>
</dbReference>
<evidence type="ECO:0000256" key="1">
    <source>
        <dbReference type="HAMAP-Rule" id="MF_00023"/>
    </source>
</evidence>
<organism evidence="2 4">
    <name type="scientific">Neoehrlichia mikurensis</name>
    <dbReference type="NCBI Taxonomy" id="89586"/>
    <lineage>
        <taxon>Bacteria</taxon>
        <taxon>Pseudomonadati</taxon>
        <taxon>Pseudomonadota</taxon>
        <taxon>Alphaproteobacteria</taxon>
        <taxon>Rickettsiales</taxon>
        <taxon>Anaplasmataceae</taxon>
        <taxon>Candidatus Neoehrlichia</taxon>
    </lineage>
</organism>
<dbReference type="PROSITE" id="PS01317">
    <property type="entry name" value="SSRP"/>
    <property type="match status" value="1"/>
</dbReference>
<comment type="similarity">
    <text evidence="1">Belongs to the SmpB family.</text>
</comment>
<accession>A0A9Q9BTI6</accession>
<dbReference type="HAMAP" id="MF_00023">
    <property type="entry name" value="SmpB"/>
    <property type="match status" value="1"/>
</dbReference>
<evidence type="ECO:0000313" key="5">
    <source>
        <dbReference type="Proteomes" id="UP001059985"/>
    </source>
</evidence>
<dbReference type="InterPro" id="IPR020081">
    <property type="entry name" value="SsrA-bd_prot_CS"/>
</dbReference>
<dbReference type="NCBIfam" id="TIGR00086">
    <property type="entry name" value="smpB"/>
    <property type="match status" value="1"/>
</dbReference>
<dbReference type="GO" id="GO:0070930">
    <property type="term" value="P:trans-translation-dependent protein tagging"/>
    <property type="evidence" value="ECO:0007669"/>
    <property type="project" value="TreeGrafter"/>
</dbReference>
<dbReference type="Proteomes" id="UP001059822">
    <property type="component" value="Chromosome"/>
</dbReference>
<dbReference type="EMBL" id="CP089286">
    <property type="protein sequence ID" value="UTO55885.1"/>
    <property type="molecule type" value="Genomic_DNA"/>
</dbReference>
<protein>
    <recommendedName>
        <fullName evidence="1">SsrA-binding protein</fullName>
    </recommendedName>
    <alternativeName>
        <fullName evidence="1">Small protein B</fullName>
    </alternativeName>
</protein>
<dbReference type="EMBL" id="CP089285">
    <property type="protein sequence ID" value="UTO56801.1"/>
    <property type="molecule type" value="Genomic_DNA"/>
</dbReference>
<gene>
    <name evidence="1 2" type="primary">smpB</name>
    <name evidence="3" type="ORF">LUA81_02360</name>
    <name evidence="2" type="ORF">LUA82_02380</name>
</gene>
<comment type="function">
    <text evidence="1">Required for rescue of stalled ribosomes mediated by trans-translation. Binds to transfer-messenger RNA (tmRNA), required for stable association of tmRNA with ribosomes. tmRNA and SmpB together mimic tRNA shape, replacing the anticodon stem-loop with SmpB. tmRNA is encoded by the ssrA gene; the 2 termini fold to resemble tRNA(Ala) and it encodes a 'tag peptide', a short internal open reading frame. During trans-translation Ala-aminoacylated tmRNA acts like a tRNA, entering the A-site of stalled ribosomes, displacing the stalled mRNA. The ribosome then switches to translate the ORF on the tmRNA; the nascent peptide is terminated with the 'tag peptide' encoded by the tmRNA and targeted for degradation. The ribosome is freed to recommence translation, which seems to be the essential function of trans-translation.</text>
</comment>
<dbReference type="GO" id="GO:0003723">
    <property type="term" value="F:RNA binding"/>
    <property type="evidence" value="ECO:0007669"/>
    <property type="project" value="UniProtKB-UniRule"/>
</dbReference>
<comment type="subcellular location">
    <subcellularLocation>
        <location evidence="1">Cytoplasm</location>
    </subcellularLocation>
    <text evidence="1">The tmRNA-SmpB complex associates with stalled 70S ribosomes.</text>
</comment>
<dbReference type="GO" id="GO:0070929">
    <property type="term" value="P:trans-translation"/>
    <property type="evidence" value="ECO:0007669"/>
    <property type="project" value="UniProtKB-UniRule"/>
</dbReference>
<keyword evidence="1" id="KW-0694">RNA-binding</keyword>
<dbReference type="InterPro" id="IPR000037">
    <property type="entry name" value="SsrA-bd_prot"/>
</dbReference>
<dbReference type="GO" id="GO:0005829">
    <property type="term" value="C:cytosol"/>
    <property type="evidence" value="ECO:0007669"/>
    <property type="project" value="TreeGrafter"/>
</dbReference>
<dbReference type="PANTHER" id="PTHR30308:SF2">
    <property type="entry name" value="SSRA-BINDING PROTEIN"/>
    <property type="match status" value="1"/>
</dbReference>
<keyword evidence="5" id="KW-1185">Reference proteome</keyword>
<reference evidence="2" key="1">
    <citation type="journal article" date="2022" name="Microorganisms">
        <title>Assembly and Comparison of Ca. Neoehrlichia mikurensis Genomes.</title>
        <authorList>
            <person name="Azagi T."/>
            <person name="Dirks R.P."/>
            <person name="Yebra-Pimentel E.S."/>
            <person name="Schaap P.J."/>
            <person name="Koehorst J.J."/>
            <person name="Esser H.J."/>
            <person name="Sprong H."/>
        </authorList>
    </citation>
    <scope>NUCLEOTIDE SEQUENCE</scope>
    <source>
        <strain evidence="3">18-2804</strain>
        <strain evidence="2">18-2837</strain>
    </source>
</reference>
<evidence type="ECO:0000313" key="2">
    <source>
        <dbReference type="EMBL" id="UTO55885.1"/>
    </source>
</evidence>
<name>A0A9Q9BTI6_9RICK</name>
<evidence type="ECO:0000313" key="3">
    <source>
        <dbReference type="EMBL" id="UTO56801.1"/>
    </source>
</evidence>
<dbReference type="Proteomes" id="UP001059985">
    <property type="component" value="Chromosome"/>
</dbReference>